<keyword evidence="4" id="KW-1185">Reference proteome</keyword>
<evidence type="ECO:0000313" key="3">
    <source>
        <dbReference type="EMBL" id="GAA3894856.1"/>
    </source>
</evidence>
<dbReference type="SUPFAM" id="SSF55729">
    <property type="entry name" value="Acyl-CoA N-acyltransferases (Nat)"/>
    <property type="match status" value="1"/>
</dbReference>
<dbReference type="RefSeq" id="WP_346080690.1">
    <property type="nucleotide sequence ID" value="NZ_BAABDG010000002.1"/>
</dbReference>
<accession>A0ABP7L9D5</accession>
<dbReference type="PANTHER" id="PTHR31438:SF1">
    <property type="entry name" value="LYSINE N-ACYLTRANSFERASE C17G9.06C-RELATED"/>
    <property type="match status" value="1"/>
</dbReference>
<dbReference type="InterPro" id="IPR016181">
    <property type="entry name" value="Acyl_CoA_acyltransferase"/>
</dbReference>
<proteinExistence type="predicted"/>
<sequence length="315" mass="37348">MPHASIVHDGYGFRCTRIDAALPLALGLDASAILQRLSPLPERWLVDALDQLFVAAPQLAGITLPWADWHDEPQAQQLFNLVQSDYLARQAFWQLPLWLRGERLPASGQMQYDETRRLYFPQRPPRPQGEVYRRYDPQVKRTLSFRLADITQDAQRFTRWMNTPRVNAFWEMAAPQAEQEKYLHRQLDSAYCYPLIGSFDDEPFGYFEIYWAAEDRIGRHYRWQPFDRGLHMLVGEEQWRGAPYIRSWLRGLSHYLWLDEPQTARIVAEPRFDNQRLFRHLPVAGYETVKEFDFPHKRSRLVMCQRHHFFSEVGL</sequence>
<protein>
    <submittedName>
        <fullName evidence="3">GNAT family N-acetyltransferase</fullName>
    </submittedName>
</protein>
<evidence type="ECO:0000256" key="1">
    <source>
        <dbReference type="ARBA" id="ARBA00004924"/>
    </source>
</evidence>
<reference evidence="4" key="1">
    <citation type="journal article" date="2019" name="Int. J. Syst. Evol. Microbiol.">
        <title>The Global Catalogue of Microorganisms (GCM) 10K type strain sequencing project: providing services to taxonomists for standard genome sequencing and annotation.</title>
        <authorList>
            <consortium name="The Broad Institute Genomics Platform"/>
            <consortium name="The Broad Institute Genome Sequencing Center for Infectious Disease"/>
            <person name="Wu L."/>
            <person name="Ma J."/>
        </authorList>
    </citation>
    <scope>NUCLEOTIDE SEQUENCE [LARGE SCALE GENOMIC DNA]</scope>
    <source>
        <strain evidence="4">JCM 17201</strain>
    </source>
</reference>
<feature type="domain" description="Acyltransferase MbtK/IucB-like conserved" evidence="2">
    <location>
        <begin position="146"/>
        <end position="193"/>
    </location>
</feature>
<name>A0ABP7L9D5_9GAMM</name>
<evidence type="ECO:0000259" key="2">
    <source>
        <dbReference type="SMART" id="SM01006"/>
    </source>
</evidence>
<dbReference type="PANTHER" id="PTHR31438">
    <property type="entry name" value="LYSINE N-ACYLTRANSFERASE C17G9.06C-RELATED"/>
    <property type="match status" value="1"/>
</dbReference>
<dbReference type="Proteomes" id="UP001499994">
    <property type="component" value="Unassembled WGS sequence"/>
</dbReference>
<organism evidence="3 4">
    <name type="scientific">Gibbsiella dentisursi</name>
    <dbReference type="NCBI Taxonomy" id="796890"/>
    <lineage>
        <taxon>Bacteria</taxon>
        <taxon>Pseudomonadati</taxon>
        <taxon>Pseudomonadota</taxon>
        <taxon>Gammaproteobacteria</taxon>
        <taxon>Enterobacterales</taxon>
        <taxon>Yersiniaceae</taxon>
        <taxon>Gibbsiella</taxon>
    </lineage>
</organism>
<gene>
    <name evidence="3" type="ORF">GCM10022405_20410</name>
</gene>
<comment type="caution">
    <text evidence="3">The sequence shown here is derived from an EMBL/GenBank/DDBJ whole genome shotgun (WGS) entry which is preliminary data.</text>
</comment>
<evidence type="ECO:0000313" key="4">
    <source>
        <dbReference type="Proteomes" id="UP001499994"/>
    </source>
</evidence>
<dbReference type="InterPro" id="IPR019432">
    <property type="entry name" value="Acyltransferase_MbtK/IucB-like"/>
</dbReference>
<dbReference type="SMART" id="SM01006">
    <property type="entry name" value="AlcB"/>
    <property type="match status" value="1"/>
</dbReference>
<dbReference type="EMBL" id="BAABDG010000002">
    <property type="protein sequence ID" value="GAA3894856.1"/>
    <property type="molecule type" value="Genomic_DNA"/>
</dbReference>
<comment type="pathway">
    <text evidence="1">Siderophore biosynthesis.</text>
</comment>
<dbReference type="Gene3D" id="3.40.630.30">
    <property type="match status" value="1"/>
</dbReference>
<dbReference type="Pfam" id="PF13523">
    <property type="entry name" value="Acetyltransf_8"/>
    <property type="match status" value="1"/>
</dbReference>